<evidence type="ECO:0000256" key="6">
    <source>
        <dbReference type="RuleBase" id="RU368091"/>
    </source>
</evidence>
<keyword evidence="5 6" id="KW-0482">Metalloprotease</keyword>
<dbReference type="Gene3D" id="1.10.287.830">
    <property type="entry name" value="putative peptidase helix hairpin domain like"/>
    <property type="match status" value="1"/>
</dbReference>
<dbReference type="InterPro" id="IPR004438">
    <property type="entry name" value="Peptidase_M3B"/>
</dbReference>
<reference evidence="9 10" key="1">
    <citation type="submission" date="2012-09" db="EMBL/GenBank/DDBJ databases">
        <title>Genome Sequence of Bacillus sp. DW5-4.</title>
        <authorList>
            <person name="Lai Q."/>
            <person name="Liu Y."/>
            <person name="Shao Z."/>
        </authorList>
    </citation>
    <scope>NUCLEOTIDE SEQUENCE [LARGE SCALE GENOMIC DNA]</scope>
    <source>
        <strain evidence="9 10">DW5-4</strain>
    </source>
</reference>
<sequence>MLSYFISMFHAHFDHDKKKVVLLLNRKKRFFLILLVGLVFISAYDLTNIAQNKEDKYNTNFFHFPKGWFNTTHARGIHMTSQSKNNHLPDRSEVKEENKWRLEDIFESVDSWNKEFEAVKKEIPKLAQFKGKLAHSADVLYEALTFQDQLSEKLGKLYTYAHMKYDEDTTNSSFQALNDKASNLFTQLSSTSAYIVPEILSIQEDKLQQFILEKEELKLYSHALEEINKERPHILSEEQEALLAEASEPLSSASTTFSMFNNADISFPSVKDEDGEEKKITHGNFITFLNSDDREVRKNAFKAVYKTYDQYKNTLASTLSGSIKKDNFYAKVRNYKSAREAALSRNSIPEEVYDNLIDTVHQYLPLLHRYIELRKKVLKLDEVHNYDLYTPLVKDAGMKLTYDEAKNYMLKGLAPLGEEYVSVLKEGLDNRWVDVYENKGKRSGAYSSGSYGTNPYILMNWQNNIDNLFTLAHEFGHSVHSYYTRKHQPYPYGNYSIFVAEVASTTNEALLGEYLLNHLEDKKQRLYVLNHLLEGFRGTVFRQTMFAEFEHLIHVKAQEGEALTPEFMTNLYYDLNKKYFGDGMVVDKEIGLEWTRIPHFYYNYYVYQYATGYSAAQALSKQILTEGKPAVERYTDFLKAGSSDYPINVLKKAGVDMASKEPIEAACQLFEEKLKEMEELISTTGE</sequence>
<dbReference type="GO" id="GO:0006508">
    <property type="term" value="P:proteolysis"/>
    <property type="evidence" value="ECO:0007669"/>
    <property type="project" value="UniProtKB-KW"/>
</dbReference>
<feature type="domain" description="Peptidase M3A/M3B catalytic" evidence="7">
    <location>
        <begin position="289"/>
        <end position="668"/>
    </location>
</feature>
<organism evidence="9 10">
    <name type="scientific">Bacillus zhangzhouensis</name>
    <dbReference type="NCBI Taxonomy" id="1178540"/>
    <lineage>
        <taxon>Bacteria</taxon>
        <taxon>Bacillati</taxon>
        <taxon>Bacillota</taxon>
        <taxon>Bacilli</taxon>
        <taxon>Bacillales</taxon>
        <taxon>Bacillaceae</taxon>
        <taxon>Bacillus</taxon>
    </lineage>
</organism>
<feature type="domain" description="Oligopeptidase F N-terminal" evidence="8">
    <location>
        <begin position="198"/>
        <end position="267"/>
    </location>
</feature>
<keyword evidence="1 6" id="KW-0645">Protease</keyword>
<gene>
    <name evidence="9" type="ORF">BA70_05105</name>
</gene>
<dbReference type="Gene3D" id="1.10.1370.20">
    <property type="entry name" value="Oligoendopeptidase f, C-terminal domain"/>
    <property type="match status" value="1"/>
</dbReference>
<evidence type="ECO:0000259" key="7">
    <source>
        <dbReference type="Pfam" id="PF01432"/>
    </source>
</evidence>
<dbReference type="EC" id="3.4.24.-" evidence="6"/>
<name>A0A081L9E2_9BACI</name>
<dbReference type="MEROPS" id="M03.007"/>
<keyword evidence="10" id="KW-1185">Reference proteome</keyword>
<evidence type="ECO:0000256" key="3">
    <source>
        <dbReference type="ARBA" id="ARBA00022801"/>
    </source>
</evidence>
<evidence type="ECO:0000256" key="5">
    <source>
        <dbReference type="ARBA" id="ARBA00023049"/>
    </source>
</evidence>
<keyword evidence="4 6" id="KW-0862">Zinc</keyword>
<comment type="cofactor">
    <cofactor evidence="6">
        <name>Zn(2+)</name>
        <dbReference type="ChEBI" id="CHEBI:29105"/>
    </cofactor>
    <text evidence="6">Binds 1 zinc ion.</text>
</comment>
<dbReference type="InterPro" id="IPR042088">
    <property type="entry name" value="OligoPept_F_C"/>
</dbReference>
<dbReference type="Pfam" id="PF01432">
    <property type="entry name" value="Peptidase_M3"/>
    <property type="match status" value="1"/>
</dbReference>
<dbReference type="eggNOG" id="COG1164">
    <property type="taxonomic scope" value="Bacteria"/>
</dbReference>
<evidence type="ECO:0000313" key="9">
    <source>
        <dbReference type="EMBL" id="KEP25868.1"/>
    </source>
</evidence>
<comment type="similarity">
    <text evidence="6">Belongs to the peptidase M3B family.</text>
</comment>
<dbReference type="Proteomes" id="UP000028091">
    <property type="component" value="Unassembled WGS sequence"/>
</dbReference>
<dbReference type="NCBIfam" id="TIGR00181">
    <property type="entry name" value="pepF"/>
    <property type="match status" value="1"/>
</dbReference>
<dbReference type="GO" id="GO:0046872">
    <property type="term" value="F:metal ion binding"/>
    <property type="evidence" value="ECO:0007669"/>
    <property type="project" value="UniProtKB-UniRule"/>
</dbReference>
<dbReference type="GO" id="GO:0004222">
    <property type="term" value="F:metalloendopeptidase activity"/>
    <property type="evidence" value="ECO:0007669"/>
    <property type="project" value="UniProtKB-UniRule"/>
</dbReference>
<evidence type="ECO:0000313" key="10">
    <source>
        <dbReference type="Proteomes" id="UP000028091"/>
    </source>
</evidence>
<dbReference type="PANTHER" id="PTHR11804:SF84">
    <property type="entry name" value="SACCHAROLYSIN"/>
    <property type="match status" value="1"/>
</dbReference>
<accession>A0A081L9E2</accession>
<dbReference type="Pfam" id="PF08439">
    <property type="entry name" value="Peptidase_M3_N"/>
    <property type="match status" value="1"/>
</dbReference>
<dbReference type="CDD" id="cd09608">
    <property type="entry name" value="M3B_PepF"/>
    <property type="match status" value="1"/>
</dbReference>
<evidence type="ECO:0000256" key="2">
    <source>
        <dbReference type="ARBA" id="ARBA00022723"/>
    </source>
</evidence>
<dbReference type="Gene3D" id="1.20.140.70">
    <property type="entry name" value="Oligopeptidase f, N-terminal domain"/>
    <property type="match status" value="1"/>
</dbReference>
<dbReference type="SUPFAM" id="SSF55486">
    <property type="entry name" value="Metalloproteases ('zincins'), catalytic domain"/>
    <property type="match status" value="1"/>
</dbReference>
<keyword evidence="2 6" id="KW-0479">Metal-binding</keyword>
<dbReference type="InterPro" id="IPR045090">
    <property type="entry name" value="Pept_M3A_M3B"/>
</dbReference>
<keyword evidence="3 6" id="KW-0378">Hydrolase</keyword>
<dbReference type="PANTHER" id="PTHR11804">
    <property type="entry name" value="PROTEASE M3 THIMET OLIGOPEPTIDASE-RELATED"/>
    <property type="match status" value="1"/>
</dbReference>
<dbReference type="InterPro" id="IPR013647">
    <property type="entry name" value="OligopepF_N_dom"/>
</dbReference>
<evidence type="ECO:0000256" key="4">
    <source>
        <dbReference type="ARBA" id="ARBA00022833"/>
    </source>
</evidence>
<protein>
    <recommendedName>
        <fullName evidence="6">Oligopeptidase F</fullName>
        <ecNumber evidence="6">3.4.24.-</ecNumber>
    </recommendedName>
</protein>
<evidence type="ECO:0000259" key="8">
    <source>
        <dbReference type="Pfam" id="PF08439"/>
    </source>
</evidence>
<comment type="caution">
    <text evidence="9">The sequence shown here is derived from an EMBL/GenBank/DDBJ whole genome shotgun (WGS) entry which is preliminary data.</text>
</comment>
<dbReference type="EMBL" id="JOTP01000015">
    <property type="protein sequence ID" value="KEP25868.1"/>
    <property type="molecule type" value="Genomic_DNA"/>
</dbReference>
<dbReference type="AlphaFoldDB" id="A0A081L9E2"/>
<dbReference type="GO" id="GO:0006518">
    <property type="term" value="P:peptide metabolic process"/>
    <property type="evidence" value="ECO:0007669"/>
    <property type="project" value="TreeGrafter"/>
</dbReference>
<evidence type="ECO:0000256" key="1">
    <source>
        <dbReference type="ARBA" id="ARBA00022670"/>
    </source>
</evidence>
<comment type="function">
    <text evidence="6">Has oligopeptidase activity and degrades a variety of small bioactive peptides.</text>
</comment>
<proteinExistence type="inferred from homology"/>
<dbReference type="InterPro" id="IPR001567">
    <property type="entry name" value="Pept_M3A_M3B_dom"/>
</dbReference>